<dbReference type="EMBL" id="JAPEIS010000014">
    <property type="protein sequence ID" value="KAJ8059691.1"/>
    <property type="molecule type" value="Genomic_DNA"/>
</dbReference>
<protein>
    <submittedName>
        <fullName evidence="1">Uncharacterized protein</fullName>
    </submittedName>
</protein>
<sequence length="101" mass="10983">MNTCKLFIKWGGGTYTPLNLILRLTLDQEKPSIESKDDSIKLALQGPPTRHLPLLGLTYFVTESNNLSNLHQSAAATSNPSGKLASSHVHKCASIVSQHTQ</sequence>
<dbReference type="Proteomes" id="UP001152300">
    <property type="component" value="Unassembled WGS sequence"/>
</dbReference>
<name>A0A9X0ABB3_9HELO</name>
<dbReference type="AlphaFoldDB" id="A0A9X0ABB3"/>
<keyword evidence="2" id="KW-1185">Reference proteome</keyword>
<comment type="caution">
    <text evidence="1">The sequence shown here is derived from an EMBL/GenBank/DDBJ whole genome shotgun (WGS) entry which is preliminary data.</text>
</comment>
<accession>A0A9X0ABB3</accession>
<reference evidence="1" key="1">
    <citation type="submission" date="2022-11" db="EMBL/GenBank/DDBJ databases">
        <title>Genome Resource of Sclerotinia nivalis Strain SnTB1, a Plant Pathogen Isolated from American Ginseng.</title>
        <authorList>
            <person name="Fan S."/>
        </authorList>
    </citation>
    <scope>NUCLEOTIDE SEQUENCE</scope>
    <source>
        <strain evidence="1">SnTB1</strain>
    </source>
</reference>
<evidence type="ECO:0000313" key="1">
    <source>
        <dbReference type="EMBL" id="KAJ8059691.1"/>
    </source>
</evidence>
<organism evidence="1 2">
    <name type="scientific">Sclerotinia nivalis</name>
    <dbReference type="NCBI Taxonomy" id="352851"/>
    <lineage>
        <taxon>Eukaryota</taxon>
        <taxon>Fungi</taxon>
        <taxon>Dikarya</taxon>
        <taxon>Ascomycota</taxon>
        <taxon>Pezizomycotina</taxon>
        <taxon>Leotiomycetes</taxon>
        <taxon>Helotiales</taxon>
        <taxon>Sclerotiniaceae</taxon>
        <taxon>Sclerotinia</taxon>
    </lineage>
</organism>
<proteinExistence type="predicted"/>
<gene>
    <name evidence="1" type="ORF">OCU04_011339</name>
</gene>
<evidence type="ECO:0000313" key="2">
    <source>
        <dbReference type="Proteomes" id="UP001152300"/>
    </source>
</evidence>